<gene>
    <name evidence="6" type="ORF">GCM10022255_089030</name>
</gene>
<evidence type="ECO:0000313" key="6">
    <source>
        <dbReference type="EMBL" id="GAA4260423.1"/>
    </source>
</evidence>
<dbReference type="InterPro" id="IPR011047">
    <property type="entry name" value="Quinoprotein_ADH-like_sf"/>
</dbReference>
<dbReference type="PROSITE" id="PS50294">
    <property type="entry name" value="WD_REPEATS_REGION"/>
    <property type="match status" value="13"/>
</dbReference>
<dbReference type="PRINTS" id="PR00320">
    <property type="entry name" value="GPROTEINBRPT"/>
</dbReference>
<dbReference type="CDD" id="cd00093">
    <property type="entry name" value="HTH_XRE"/>
    <property type="match status" value="1"/>
</dbReference>
<feature type="repeat" description="WD" evidence="3">
    <location>
        <begin position="1070"/>
        <end position="1104"/>
    </location>
</feature>
<dbReference type="SUPFAM" id="SSF52540">
    <property type="entry name" value="P-loop containing nucleoside triphosphate hydrolases"/>
    <property type="match status" value="1"/>
</dbReference>
<keyword evidence="4" id="KW-0472">Membrane</keyword>
<keyword evidence="1 3" id="KW-0853">WD repeat</keyword>
<dbReference type="Gene3D" id="1.10.260.40">
    <property type="entry name" value="lambda repressor-like DNA-binding domains"/>
    <property type="match status" value="1"/>
</dbReference>
<feature type="repeat" description="WD" evidence="3">
    <location>
        <begin position="583"/>
        <end position="624"/>
    </location>
</feature>
<dbReference type="SMART" id="SM00320">
    <property type="entry name" value="WD40"/>
    <property type="match status" value="14"/>
</dbReference>
<evidence type="ECO:0000256" key="1">
    <source>
        <dbReference type="ARBA" id="ARBA00022574"/>
    </source>
</evidence>
<reference evidence="7" key="1">
    <citation type="journal article" date="2019" name="Int. J. Syst. Evol. Microbiol.">
        <title>The Global Catalogue of Microorganisms (GCM) 10K type strain sequencing project: providing services to taxonomists for standard genome sequencing and annotation.</title>
        <authorList>
            <consortium name="The Broad Institute Genomics Platform"/>
            <consortium name="The Broad Institute Genome Sequencing Center for Infectious Disease"/>
            <person name="Wu L."/>
            <person name="Ma J."/>
        </authorList>
    </citation>
    <scope>NUCLEOTIDE SEQUENCE [LARGE SCALE GENOMIC DNA]</scope>
    <source>
        <strain evidence="7">JCM 17441</strain>
    </source>
</reference>
<dbReference type="InterPro" id="IPR001387">
    <property type="entry name" value="Cro/C1-type_HTH"/>
</dbReference>
<dbReference type="InterPro" id="IPR010982">
    <property type="entry name" value="Lambda_DNA-bd_dom_sf"/>
</dbReference>
<keyword evidence="2" id="KW-0677">Repeat</keyword>
<evidence type="ECO:0000256" key="2">
    <source>
        <dbReference type="ARBA" id="ARBA00022737"/>
    </source>
</evidence>
<name>A0ABP8DNK7_9ACTN</name>
<dbReference type="EMBL" id="BAABAT010000040">
    <property type="protein sequence ID" value="GAA4260423.1"/>
    <property type="molecule type" value="Genomic_DNA"/>
</dbReference>
<dbReference type="InterPro" id="IPR015943">
    <property type="entry name" value="WD40/YVTN_repeat-like_dom_sf"/>
</dbReference>
<feature type="repeat" description="WD" evidence="3">
    <location>
        <begin position="626"/>
        <end position="659"/>
    </location>
</feature>
<feature type="repeat" description="WD" evidence="3">
    <location>
        <begin position="760"/>
        <end position="794"/>
    </location>
</feature>
<feature type="repeat" description="WD" evidence="3">
    <location>
        <begin position="672"/>
        <end position="713"/>
    </location>
</feature>
<feature type="repeat" description="WD" evidence="3">
    <location>
        <begin position="885"/>
        <end position="926"/>
    </location>
</feature>
<dbReference type="InterPro" id="IPR020472">
    <property type="entry name" value="WD40_PAC1"/>
</dbReference>
<feature type="repeat" description="WD" evidence="3">
    <location>
        <begin position="1116"/>
        <end position="1157"/>
    </location>
</feature>
<comment type="caution">
    <text evidence="6">The sequence shown here is derived from an EMBL/GenBank/DDBJ whole genome shotgun (WGS) entry which is preliminary data.</text>
</comment>
<feature type="repeat" description="WD" evidence="3">
    <location>
        <begin position="847"/>
        <end position="880"/>
    </location>
</feature>
<feature type="repeat" description="WD" evidence="3">
    <location>
        <begin position="979"/>
        <end position="1013"/>
    </location>
</feature>
<dbReference type="SUPFAM" id="SSF50978">
    <property type="entry name" value="WD40 repeat-like"/>
    <property type="match status" value="1"/>
</dbReference>
<feature type="repeat" description="WD" evidence="3">
    <location>
        <begin position="1024"/>
        <end position="1065"/>
    </location>
</feature>
<feature type="domain" description="Novel STAND NTPase 1" evidence="5">
    <location>
        <begin position="97"/>
        <end position="444"/>
    </location>
</feature>
<evidence type="ECO:0000313" key="7">
    <source>
        <dbReference type="Proteomes" id="UP001500620"/>
    </source>
</evidence>
<dbReference type="SUPFAM" id="SSF50998">
    <property type="entry name" value="Quinoprotein alcohol dehydrogenase-like"/>
    <property type="match status" value="1"/>
</dbReference>
<organism evidence="6 7">
    <name type="scientific">Dactylosporangium darangshiense</name>
    <dbReference type="NCBI Taxonomy" id="579108"/>
    <lineage>
        <taxon>Bacteria</taxon>
        <taxon>Bacillati</taxon>
        <taxon>Actinomycetota</taxon>
        <taxon>Actinomycetes</taxon>
        <taxon>Micromonosporales</taxon>
        <taxon>Micromonosporaceae</taxon>
        <taxon>Dactylosporangium</taxon>
    </lineage>
</organism>
<dbReference type="Pfam" id="PF20703">
    <property type="entry name" value="nSTAND1"/>
    <property type="match status" value="1"/>
</dbReference>
<dbReference type="CDD" id="cd00200">
    <property type="entry name" value="WD40"/>
    <property type="match status" value="2"/>
</dbReference>
<keyword evidence="4" id="KW-0812">Transmembrane</keyword>
<proteinExistence type="predicted"/>
<dbReference type="InterPro" id="IPR027417">
    <property type="entry name" value="P-loop_NTPase"/>
</dbReference>
<evidence type="ECO:0000256" key="3">
    <source>
        <dbReference type="PROSITE-ProRule" id="PRU00221"/>
    </source>
</evidence>
<dbReference type="InterPro" id="IPR019775">
    <property type="entry name" value="WD40_repeat_CS"/>
</dbReference>
<keyword evidence="7" id="KW-1185">Reference proteome</keyword>
<dbReference type="PROSITE" id="PS00678">
    <property type="entry name" value="WD_REPEATS_1"/>
    <property type="match status" value="5"/>
</dbReference>
<sequence>MSDPDGVQTRTDFARELTRIRERAALTVRQVAARAGADGAHSTIGDWFAGRGLPSLSSQDLLVRVLSVCGEVEVAPWLSAWHRARRRPAVRATGAEPYRGLASYQPEDAAWFFGRERLTAQLVDRVLALHAQGGGILMVVGASGAGKSSLLRAGVVPALPDVVLTTPAAQPLSELVTLLDTASTMVIDQFEELLTGGVPEPARREVIAALAASNTVVVLGLRADFYGPALRYAELLAAVQAGQFTVGPMLAAEVRAAIVEPARKAGVEIEDELVELLLDERSHLQDGVLPLLSHALYATWRQADGGPLTCAGYRAIGGIRGAVAETAADVYRTLDERQQRLARRLFLRLIHIGVDTVDTRRQVAWPDLMAEFSDDAVDLEDILDRFVAARLITADTETLRISHDALLGAWPTLRAWLDTDRATLVVGQQLAVAAAAWRRENADPALLYRGTRLAAARAWTAEHPEELSDVVREFLDASTRHSRRRVRQARQLIGALTVLALVTMALAVFGLDQRATANAARRAALDQRNQAVSRLVAGRADRLRSRDPSLAMQLSLAAYRISPTVEARSSLLDASAGPAVTRLGGFTNAVQAVAVSADHTLLAVGGADGTVRLWRLTTPDPLGPPLAGDGLTIFAVAISPDGHLLAAGGADKQVRLWNITDPARPVPVGSPLTGPASTVYSLAFSPDGQVLAAGSADHAIWRWDMAQQQPLPTLTGPTDAVQSVAFSPDGHILAAGSADALVHLWRVTGPTDVTPVGAPLAGHTLKVYSVAFSPGSTILASGSADDTVRLWDLSDPAHPTARGTPLTGATSWINAVTFSPDGTTIAAGTSDKNVIMWNVATGDRTATLPHPAPVTALAFGADGHTLATGGIDAMVRLWSLPGPVLTGPSDNVFSMSFTADSGELAVASRDRTVRLWNVHDRHRPAALGPALTSPSGHPAFSGTAVIRPDGRLLAVGTRTGEVQLWNVSRPAEPVLAAVLTGPTKLVETAAFSPDGTMLATGGDDSQVHLWNVRDPSQPVPLGTINDTGGLIFALAFRPGGTILAVATSDNTARLWDLTDATHPHQLGGPLGGFAGYAYGAAFSPDGLTLAVGSADRTVRLWNVSDPSHPAPLSTSLTGPMSDVFWVTFSPDGQTLAAASIDGTVWLWNITDRSRPAVFAVLTRANDSTYTVAFSPNGHTLAAAGADPQTRLWDTSPARVAAWVCTTAGTPITPAEWSQYVPGLPFDPPC</sequence>
<dbReference type="InterPro" id="IPR049052">
    <property type="entry name" value="nSTAND1"/>
</dbReference>
<feature type="repeat" description="WD" evidence="3">
    <location>
        <begin position="714"/>
        <end position="747"/>
    </location>
</feature>
<dbReference type="Gene3D" id="2.130.10.10">
    <property type="entry name" value="YVTN repeat-like/Quinoprotein amine dehydrogenase"/>
    <property type="match status" value="5"/>
</dbReference>
<keyword evidence="4" id="KW-1133">Transmembrane helix</keyword>
<dbReference type="PANTHER" id="PTHR19879">
    <property type="entry name" value="TRANSCRIPTION INITIATION FACTOR TFIID"/>
    <property type="match status" value="1"/>
</dbReference>
<dbReference type="Pfam" id="PF00400">
    <property type="entry name" value="WD40"/>
    <property type="match status" value="13"/>
</dbReference>
<dbReference type="RefSeq" id="WP_345137335.1">
    <property type="nucleotide sequence ID" value="NZ_BAABAT010000040.1"/>
</dbReference>
<dbReference type="Proteomes" id="UP001500620">
    <property type="component" value="Unassembled WGS sequence"/>
</dbReference>
<feature type="repeat" description="WD" evidence="3">
    <location>
        <begin position="806"/>
        <end position="847"/>
    </location>
</feature>
<feature type="repeat" description="WD" evidence="3">
    <location>
        <begin position="1161"/>
        <end position="1193"/>
    </location>
</feature>
<feature type="transmembrane region" description="Helical" evidence="4">
    <location>
        <begin position="492"/>
        <end position="511"/>
    </location>
</feature>
<accession>A0ABP8DNK7</accession>
<dbReference type="PROSITE" id="PS50082">
    <property type="entry name" value="WD_REPEATS_2"/>
    <property type="match status" value="13"/>
</dbReference>
<protein>
    <recommendedName>
        <fullName evidence="5">Novel STAND NTPase 1 domain-containing protein</fullName>
    </recommendedName>
</protein>
<dbReference type="PANTHER" id="PTHR19879:SF9">
    <property type="entry name" value="TRANSCRIPTION INITIATION FACTOR TFIID SUBUNIT 5"/>
    <property type="match status" value="1"/>
</dbReference>
<dbReference type="InterPro" id="IPR036322">
    <property type="entry name" value="WD40_repeat_dom_sf"/>
</dbReference>
<evidence type="ECO:0000259" key="5">
    <source>
        <dbReference type="Pfam" id="PF20703"/>
    </source>
</evidence>
<evidence type="ECO:0000256" key="4">
    <source>
        <dbReference type="SAM" id="Phobius"/>
    </source>
</evidence>
<dbReference type="InterPro" id="IPR001680">
    <property type="entry name" value="WD40_rpt"/>
</dbReference>